<evidence type="ECO:0000313" key="2">
    <source>
        <dbReference type="EMBL" id="KAK6618301.1"/>
    </source>
</evidence>
<proteinExistence type="predicted"/>
<evidence type="ECO:0008006" key="4">
    <source>
        <dbReference type="Google" id="ProtNLM"/>
    </source>
</evidence>
<accession>A0ABR1AG59</accession>
<comment type="caution">
    <text evidence="2">The sequence shown here is derived from an EMBL/GenBank/DDBJ whole genome shotgun (WGS) entry which is preliminary data.</text>
</comment>
<protein>
    <recommendedName>
        <fullName evidence="4">Reverse transcriptase domain-containing protein</fullName>
    </recommendedName>
</protein>
<keyword evidence="3" id="KW-1185">Reference proteome</keyword>
<evidence type="ECO:0000256" key="1">
    <source>
        <dbReference type="SAM" id="MobiDB-lite"/>
    </source>
</evidence>
<dbReference type="EMBL" id="JAWJWF010000050">
    <property type="protein sequence ID" value="KAK6618301.1"/>
    <property type="molecule type" value="Genomic_DNA"/>
</dbReference>
<gene>
    <name evidence="2" type="ORF">RUM44_002753</name>
</gene>
<reference evidence="2 3" key="1">
    <citation type="submission" date="2023-09" db="EMBL/GenBank/DDBJ databases">
        <title>Genomes of two closely related lineages of the louse Polyplax serrata with different host specificities.</title>
        <authorList>
            <person name="Martinu J."/>
            <person name="Tarabai H."/>
            <person name="Stefka J."/>
            <person name="Hypsa V."/>
        </authorList>
    </citation>
    <scope>NUCLEOTIDE SEQUENCE [LARGE SCALE GENOMIC DNA]</scope>
    <source>
        <strain evidence="2">98ZLc_SE</strain>
    </source>
</reference>
<name>A0ABR1AG59_POLSC</name>
<evidence type="ECO:0000313" key="3">
    <source>
        <dbReference type="Proteomes" id="UP001359485"/>
    </source>
</evidence>
<dbReference type="Proteomes" id="UP001359485">
    <property type="component" value="Unassembled WGS sequence"/>
</dbReference>
<organism evidence="2 3">
    <name type="scientific">Polyplax serrata</name>
    <name type="common">Common mouse louse</name>
    <dbReference type="NCBI Taxonomy" id="468196"/>
    <lineage>
        <taxon>Eukaryota</taxon>
        <taxon>Metazoa</taxon>
        <taxon>Ecdysozoa</taxon>
        <taxon>Arthropoda</taxon>
        <taxon>Hexapoda</taxon>
        <taxon>Insecta</taxon>
        <taxon>Pterygota</taxon>
        <taxon>Neoptera</taxon>
        <taxon>Paraneoptera</taxon>
        <taxon>Psocodea</taxon>
        <taxon>Troctomorpha</taxon>
        <taxon>Phthiraptera</taxon>
        <taxon>Anoplura</taxon>
        <taxon>Polyplacidae</taxon>
        <taxon>Polyplax</taxon>
    </lineage>
</organism>
<feature type="region of interest" description="Disordered" evidence="1">
    <location>
        <begin position="222"/>
        <end position="242"/>
    </location>
</feature>
<sequence>MSGKHSRRLSRAESARNSGTLGIAYHIVNMGSDQDDQRTDAINTVKKMALGATAVLISSQNIYEQEGRSQELSREGWGTAGNNSGPATMEYHIDEVLHTNLSLDDRLVYYADDTLIKRTGDNPLETKTKAERNINTIIKKIENMGLQVALQKKEAAIFYKKRKPDNGIKHLQVEGHNIQGLLPNKKGASEKKRRLYAMNVTNAVTYGSKIWKVANQRNHKLQNQTQHLQRPIAVRGLSGDTE</sequence>